<keyword evidence="9" id="KW-1185">Reference proteome</keyword>
<keyword evidence="2 4" id="KW-0808">Transferase</keyword>
<dbReference type="Proteomes" id="UP000187085">
    <property type="component" value="Unassembled WGS sequence"/>
</dbReference>
<dbReference type="PROSITE" id="PS50926">
    <property type="entry name" value="TRAM"/>
    <property type="match status" value="1"/>
</dbReference>
<feature type="active site" description="Nucleophile" evidence="4">
    <location>
        <position position="480"/>
    </location>
</feature>
<protein>
    <recommendedName>
        <fullName evidence="7">TRAM domain-containing protein</fullName>
    </recommendedName>
</protein>
<feature type="region of interest" description="Disordered" evidence="6">
    <location>
        <begin position="398"/>
        <end position="440"/>
    </location>
</feature>
<name>A0A1R1LQD6_9MICC</name>
<dbReference type="InterPro" id="IPR030390">
    <property type="entry name" value="MeTrfase_TrmA_AS"/>
</dbReference>
<feature type="active site" evidence="5">
    <location>
        <position position="480"/>
    </location>
</feature>
<comment type="similarity">
    <text evidence="4">Belongs to the class I-like SAM-binding methyltransferase superfamily. RNA M5U methyltransferase family.</text>
</comment>
<dbReference type="InterPro" id="IPR029063">
    <property type="entry name" value="SAM-dependent_MTases_sf"/>
</dbReference>
<evidence type="ECO:0000256" key="5">
    <source>
        <dbReference type="PROSITE-ProRule" id="PRU10015"/>
    </source>
</evidence>
<dbReference type="GO" id="GO:0070041">
    <property type="term" value="F:rRNA (uridine-C5-)-methyltransferase activity"/>
    <property type="evidence" value="ECO:0007669"/>
    <property type="project" value="TreeGrafter"/>
</dbReference>
<dbReference type="PROSITE" id="PS51687">
    <property type="entry name" value="SAM_MT_RNA_M5U"/>
    <property type="match status" value="1"/>
</dbReference>
<dbReference type="PANTHER" id="PTHR11061:SF30">
    <property type="entry name" value="TRNA (URACIL(54)-C(5))-METHYLTRANSFERASE"/>
    <property type="match status" value="1"/>
</dbReference>
<dbReference type="InterPro" id="IPR010280">
    <property type="entry name" value="U5_MeTrfase_fam"/>
</dbReference>
<dbReference type="EMBL" id="MRDE01000002">
    <property type="protein sequence ID" value="OMH29682.1"/>
    <property type="molecule type" value="Genomic_DNA"/>
</dbReference>
<gene>
    <name evidence="8" type="ORF">BKD30_00080</name>
</gene>
<dbReference type="Pfam" id="PF01938">
    <property type="entry name" value="TRAM"/>
    <property type="match status" value="1"/>
</dbReference>
<dbReference type="PROSITE" id="PS01230">
    <property type="entry name" value="TRMA_1"/>
    <property type="match status" value="1"/>
</dbReference>
<dbReference type="SUPFAM" id="SSF50249">
    <property type="entry name" value="Nucleic acid-binding proteins"/>
    <property type="match status" value="1"/>
</dbReference>
<proteinExistence type="inferred from homology"/>
<comment type="caution">
    <text evidence="8">The sequence shown here is derived from an EMBL/GenBank/DDBJ whole genome shotgun (WGS) entry which is preliminary data.</text>
</comment>
<dbReference type="InterPro" id="IPR002792">
    <property type="entry name" value="TRAM_dom"/>
</dbReference>
<dbReference type="Gene3D" id="2.40.50.140">
    <property type="entry name" value="Nucleic acid-binding proteins"/>
    <property type="match status" value="1"/>
</dbReference>
<dbReference type="InterPro" id="IPR012340">
    <property type="entry name" value="NA-bd_OB-fold"/>
</dbReference>
<keyword evidence="3 4" id="KW-0949">S-adenosyl-L-methionine</keyword>
<dbReference type="GO" id="GO:0070475">
    <property type="term" value="P:rRNA base methylation"/>
    <property type="evidence" value="ECO:0007669"/>
    <property type="project" value="TreeGrafter"/>
</dbReference>
<organism evidence="8 9">
    <name type="scientific">Tersicoccus phoenicis</name>
    <dbReference type="NCBI Taxonomy" id="554083"/>
    <lineage>
        <taxon>Bacteria</taxon>
        <taxon>Bacillati</taxon>
        <taxon>Actinomycetota</taxon>
        <taxon>Actinomycetes</taxon>
        <taxon>Micrococcales</taxon>
        <taxon>Micrococcaceae</taxon>
        <taxon>Tersicoccus</taxon>
    </lineage>
</organism>
<feature type="binding site" evidence="4">
    <location>
        <position position="321"/>
    </location>
    <ligand>
        <name>S-adenosyl-L-methionine</name>
        <dbReference type="ChEBI" id="CHEBI:59789"/>
    </ligand>
</feature>
<accession>A0A1R1LQD6</accession>
<keyword evidence="1 4" id="KW-0489">Methyltransferase</keyword>
<dbReference type="SUPFAM" id="SSF53335">
    <property type="entry name" value="S-adenosyl-L-methionine-dependent methyltransferases"/>
    <property type="match status" value="1"/>
</dbReference>
<evidence type="ECO:0000256" key="2">
    <source>
        <dbReference type="ARBA" id="ARBA00022679"/>
    </source>
</evidence>
<feature type="binding site" evidence="4">
    <location>
        <position position="350"/>
    </location>
    <ligand>
        <name>S-adenosyl-L-methionine</name>
        <dbReference type="ChEBI" id="CHEBI:59789"/>
    </ligand>
</feature>
<evidence type="ECO:0000256" key="6">
    <source>
        <dbReference type="SAM" id="MobiDB-lite"/>
    </source>
</evidence>
<evidence type="ECO:0000313" key="9">
    <source>
        <dbReference type="Proteomes" id="UP000187085"/>
    </source>
</evidence>
<dbReference type="Gene3D" id="3.40.50.150">
    <property type="entry name" value="Vaccinia Virus protein VP39"/>
    <property type="match status" value="1"/>
</dbReference>
<evidence type="ECO:0000256" key="3">
    <source>
        <dbReference type="ARBA" id="ARBA00022691"/>
    </source>
</evidence>
<evidence type="ECO:0000256" key="4">
    <source>
        <dbReference type="PROSITE-ProRule" id="PRU01024"/>
    </source>
</evidence>
<dbReference type="Pfam" id="PF05958">
    <property type="entry name" value="tRNA_U5-meth_tr"/>
    <property type="match status" value="1"/>
</dbReference>
<sequence length="525" mass="55044">MAVGLLRGGRALPGDAVNELELALGPIAHGGHTVARHEGRVVFVRHGIPGERVRVRVTEAGPTASFWRADVVAVLEASGDRRPHPWPEADALAAADAGTVPVGGAEFGHIAPARQRRLKREVLAEQVHRLAGLDAPDLPEPAVEAVPDEDPAGLHWRTRVTFDVTADGRVGMHPHRSDAVLPVATMPLAVPAVDALGLARVDLTGVARVEVAVPSGPDGRGGRPLLTLFPATSELDDGDGAVTFGPVERGGTARAGVDRAGVDEAGVDHAALRRIAAAVPGASVCWLGPVTHRVHALRGEPWVTERVGERRYRVTGDGFWQVHRRAPDVLAAAVRDALGPVDGLTVHDLYAGAGLFSGLLAAAGAAVTSVEAARGASADAALNLADLPAVTVRHGDVARYLGGPPAGGRGRPGGNRRTRGPRQGRAGGGQRRGDDRRPDALAIPGPADVVVVDPPRVGLDRRVTDRLIAVPPARLAYVSCDPASFARDLGRFRTAGWQVHTVRAFDLYPNTHHLESFALLTPPRR</sequence>
<evidence type="ECO:0000259" key="7">
    <source>
        <dbReference type="PROSITE" id="PS50926"/>
    </source>
</evidence>
<dbReference type="AlphaFoldDB" id="A0A1R1LQD6"/>
<reference evidence="8 9" key="1">
    <citation type="submission" date="2016-12" db="EMBL/GenBank/DDBJ databases">
        <title>Draft genome of Tersicoccus phoenicis 1P05MA.</title>
        <authorList>
            <person name="Nakajima Y."/>
            <person name="Yoshizawa S."/>
            <person name="Nakamura K."/>
            <person name="Ogura Y."/>
            <person name="Hayashi T."/>
            <person name="Kogure K."/>
        </authorList>
    </citation>
    <scope>NUCLEOTIDE SEQUENCE [LARGE SCALE GENOMIC DNA]</scope>
    <source>
        <strain evidence="8 9">1p05MA</strain>
    </source>
</reference>
<dbReference type="PANTHER" id="PTHR11061">
    <property type="entry name" value="RNA M5U METHYLTRANSFERASE"/>
    <property type="match status" value="1"/>
</dbReference>
<feature type="binding site" evidence="4">
    <location>
        <position position="371"/>
    </location>
    <ligand>
        <name>S-adenosyl-L-methionine</name>
        <dbReference type="ChEBI" id="CHEBI:59789"/>
    </ligand>
</feature>
<feature type="compositionally biased region" description="Gly residues" evidence="6">
    <location>
        <begin position="404"/>
        <end position="413"/>
    </location>
</feature>
<evidence type="ECO:0000256" key="1">
    <source>
        <dbReference type="ARBA" id="ARBA00022603"/>
    </source>
</evidence>
<feature type="domain" description="TRAM" evidence="7">
    <location>
        <begin position="10"/>
        <end position="73"/>
    </location>
</feature>
<evidence type="ECO:0000313" key="8">
    <source>
        <dbReference type="EMBL" id="OMH29682.1"/>
    </source>
</evidence>
<dbReference type="STRING" id="554083.BKD30_00080"/>
<feature type="binding site" evidence="4">
    <location>
        <position position="453"/>
    </location>
    <ligand>
        <name>S-adenosyl-L-methionine</name>
        <dbReference type="ChEBI" id="CHEBI:59789"/>
    </ligand>
</feature>